<proteinExistence type="predicted"/>
<dbReference type="AlphaFoldDB" id="A0A426Y8R5"/>
<sequence length="116" mass="12321">MLDGTITSTATAFAGERRLCPQASPLPMANHCLYEKAIITYAAITSGHVHGHHLCATSARKVAFAHGWLTPVRPSLLHTSATTYKGYDRCSARPLPLCTSIMHGAIAAYIGSSALN</sequence>
<protein>
    <submittedName>
        <fullName evidence="1">Uncharacterized protein</fullName>
    </submittedName>
</protein>
<name>A0A426Y8R5_ENSVE</name>
<dbReference type="EMBL" id="AMZH03014147">
    <property type="protein sequence ID" value="RRT48123.1"/>
    <property type="molecule type" value="Genomic_DNA"/>
</dbReference>
<organism evidence="1 2">
    <name type="scientific">Ensete ventricosum</name>
    <name type="common">Abyssinian banana</name>
    <name type="synonym">Musa ensete</name>
    <dbReference type="NCBI Taxonomy" id="4639"/>
    <lineage>
        <taxon>Eukaryota</taxon>
        <taxon>Viridiplantae</taxon>
        <taxon>Streptophyta</taxon>
        <taxon>Embryophyta</taxon>
        <taxon>Tracheophyta</taxon>
        <taxon>Spermatophyta</taxon>
        <taxon>Magnoliopsida</taxon>
        <taxon>Liliopsida</taxon>
        <taxon>Zingiberales</taxon>
        <taxon>Musaceae</taxon>
        <taxon>Ensete</taxon>
    </lineage>
</organism>
<gene>
    <name evidence="1" type="ORF">B296_00029851</name>
</gene>
<comment type="caution">
    <text evidence="1">The sequence shown here is derived from an EMBL/GenBank/DDBJ whole genome shotgun (WGS) entry which is preliminary data.</text>
</comment>
<dbReference type="Proteomes" id="UP000287651">
    <property type="component" value="Unassembled WGS sequence"/>
</dbReference>
<reference evidence="1 2" key="1">
    <citation type="journal article" date="2014" name="Agronomy (Basel)">
        <title>A Draft Genome Sequence for Ensete ventricosum, the Drought-Tolerant Tree Against Hunger.</title>
        <authorList>
            <person name="Harrison J."/>
            <person name="Moore K.A."/>
            <person name="Paszkiewicz K."/>
            <person name="Jones T."/>
            <person name="Grant M."/>
            <person name="Ambacheew D."/>
            <person name="Muzemil S."/>
            <person name="Studholme D.J."/>
        </authorList>
    </citation>
    <scope>NUCLEOTIDE SEQUENCE [LARGE SCALE GENOMIC DNA]</scope>
</reference>
<accession>A0A426Y8R5</accession>
<evidence type="ECO:0000313" key="2">
    <source>
        <dbReference type="Proteomes" id="UP000287651"/>
    </source>
</evidence>
<evidence type="ECO:0000313" key="1">
    <source>
        <dbReference type="EMBL" id="RRT48123.1"/>
    </source>
</evidence>